<reference evidence="11" key="1">
    <citation type="submission" date="2022-01" db="EMBL/GenBank/DDBJ databases">
        <title>Corynebacterium sp. nov isolated from isolated from the feces of the greater white-fronted geese (Anser albifrons) at Poyang Lake, PR China.</title>
        <authorList>
            <person name="Liu Q."/>
        </authorList>
    </citation>
    <scope>NUCLEOTIDE SEQUENCE</scope>
    <source>
        <strain evidence="11">JCM 32435</strain>
    </source>
</reference>
<evidence type="ECO:0000256" key="2">
    <source>
        <dbReference type="ARBA" id="ARBA00022448"/>
    </source>
</evidence>
<evidence type="ECO:0000313" key="12">
    <source>
        <dbReference type="Proteomes" id="UP001139336"/>
    </source>
</evidence>
<organism evidence="11 12">
    <name type="scientific">Corynebacterium uropygiale</name>
    <dbReference type="NCBI Taxonomy" id="1775911"/>
    <lineage>
        <taxon>Bacteria</taxon>
        <taxon>Bacillati</taxon>
        <taxon>Actinomycetota</taxon>
        <taxon>Actinomycetes</taxon>
        <taxon>Mycobacteriales</taxon>
        <taxon>Corynebacteriaceae</taxon>
        <taxon>Corynebacterium</taxon>
    </lineage>
</organism>
<comment type="subcellular location">
    <subcellularLocation>
        <location evidence="9">Cell membrane</location>
        <topology evidence="9">Multi-pass membrane protein</topology>
    </subcellularLocation>
    <subcellularLocation>
        <location evidence="1">Membrane</location>
        <topology evidence="1">Multi-pass membrane protein</topology>
    </subcellularLocation>
</comment>
<accession>A0A9X1QQ65</accession>
<evidence type="ECO:0000256" key="9">
    <source>
        <dbReference type="HAMAP-Rule" id="MF_00115"/>
    </source>
</evidence>
<keyword evidence="3 9" id="KW-1003">Cell membrane</keyword>
<comment type="subunit">
    <text evidence="9">Homopentamer.</text>
</comment>
<feature type="region of interest" description="Disordered" evidence="10">
    <location>
        <begin position="150"/>
        <end position="173"/>
    </location>
</feature>
<dbReference type="SUPFAM" id="SSF81330">
    <property type="entry name" value="Gated mechanosensitive channel"/>
    <property type="match status" value="1"/>
</dbReference>
<comment type="caution">
    <text evidence="11">The sequence shown here is derived from an EMBL/GenBank/DDBJ whole genome shotgun (WGS) entry which is preliminary data.</text>
</comment>
<feature type="transmembrane region" description="Helical" evidence="9">
    <location>
        <begin position="12"/>
        <end position="34"/>
    </location>
</feature>
<dbReference type="PANTHER" id="PTHR30266:SF2">
    <property type="entry name" value="LARGE-CONDUCTANCE MECHANOSENSITIVE CHANNEL"/>
    <property type="match status" value="1"/>
</dbReference>
<dbReference type="HAMAP" id="MF_00115">
    <property type="entry name" value="MscL"/>
    <property type="match status" value="1"/>
</dbReference>
<dbReference type="RefSeq" id="WP_236118578.1">
    <property type="nucleotide sequence ID" value="NZ_JAKGSI010000003.1"/>
</dbReference>
<dbReference type="PANTHER" id="PTHR30266">
    <property type="entry name" value="MECHANOSENSITIVE CHANNEL MSCL"/>
    <property type="match status" value="1"/>
</dbReference>
<dbReference type="AlphaFoldDB" id="A0A9X1QQ65"/>
<gene>
    <name evidence="9 11" type="primary">mscL</name>
    <name evidence="11" type="ORF">L1O03_06175</name>
</gene>
<dbReference type="Gene3D" id="1.10.1200.120">
    <property type="entry name" value="Large-conductance mechanosensitive channel, MscL, domain 1"/>
    <property type="match status" value="1"/>
</dbReference>
<dbReference type="EMBL" id="JAKGSI010000003">
    <property type="protein sequence ID" value="MCF4006766.1"/>
    <property type="molecule type" value="Genomic_DNA"/>
</dbReference>
<keyword evidence="4 9" id="KW-0812">Transmembrane</keyword>
<dbReference type="Proteomes" id="UP001139336">
    <property type="component" value="Unassembled WGS sequence"/>
</dbReference>
<sequence length="173" mass="18387">MLQGFKEFILRGNVVELAVAVVIGSAFTAIVTAVTNNLINPLIASVGGAEVPGFGIQIIPSNPNTFINFGAVITAVLNFLIISAVVYFILIVPMNKLSELQKRRHGIKEKKEEEDSASLEAHLLEEIRDLLLEQKRATLSATPHVAEGVAALSPESTIGQPGHKADGSSAPSH</sequence>
<dbReference type="InterPro" id="IPR036019">
    <property type="entry name" value="MscL_channel"/>
</dbReference>
<dbReference type="PRINTS" id="PR01264">
    <property type="entry name" value="MECHCHANNEL"/>
</dbReference>
<keyword evidence="12" id="KW-1185">Reference proteome</keyword>
<keyword evidence="5 9" id="KW-1133">Transmembrane helix</keyword>
<keyword evidence="8 9" id="KW-0407">Ion channel</keyword>
<keyword evidence="2 9" id="KW-0813">Transport</keyword>
<comment type="similarity">
    <text evidence="9">Belongs to the MscL family.</text>
</comment>
<dbReference type="GO" id="GO:0005886">
    <property type="term" value="C:plasma membrane"/>
    <property type="evidence" value="ECO:0007669"/>
    <property type="project" value="UniProtKB-SubCell"/>
</dbReference>
<keyword evidence="7 9" id="KW-0472">Membrane</keyword>
<dbReference type="NCBIfam" id="TIGR00220">
    <property type="entry name" value="mscL"/>
    <property type="match status" value="1"/>
</dbReference>
<protein>
    <recommendedName>
        <fullName evidence="9">Large-conductance mechanosensitive channel</fullName>
    </recommendedName>
</protein>
<dbReference type="InterPro" id="IPR001185">
    <property type="entry name" value="MS_channel"/>
</dbReference>
<evidence type="ECO:0000256" key="6">
    <source>
        <dbReference type="ARBA" id="ARBA00023065"/>
    </source>
</evidence>
<evidence type="ECO:0000256" key="10">
    <source>
        <dbReference type="SAM" id="MobiDB-lite"/>
    </source>
</evidence>
<comment type="function">
    <text evidence="9">Channel that opens in response to stretch forces in the membrane lipid bilayer. May participate in the regulation of osmotic pressure changes within the cell.</text>
</comment>
<keyword evidence="6 9" id="KW-0406">Ion transport</keyword>
<evidence type="ECO:0000313" key="11">
    <source>
        <dbReference type="EMBL" id="MCF4006766.1"/>
    </source>
</evidence>
<evidence type="ECO:0000256" key="7">
    <source>
        <dbReference type="ARBA" id="ARBA00023136"/>
    </source>
</evidence>
<evidence type="ECO:0000256" key="8">
    <source>
        <dbReference type="ARBA" id="ARBA00023303"/>
    </source>
</evidence>
<dbReference type="Pfam" id="PF01741">
    <property type="entry name" value="MscL"/>
    <property type="match status" value="1"/>
</dbReference>
<evidence type="ECO:0000256" key="4">
    <source>
        <dbReference type="ARBA" id="ARBA00022692"/>
    </source>
</evidence>
<evidence type="ECO:0000256" key="1">
    <source>
        <dbReference type="ARBA" id="ARBA00004141"/>
    </source>
</evidence>
<proteinExistence type="inferred from homology"/>
<evidence type="ECO:0000256" key="5">
    <source>
        <dbReference type="ARBA" id="ARBA00022989"/>
    </source>
</evidence>
<feature type="transmembrane region" description="Helical" evidence="9">
    <location>
        <begin position="69"/>
        <end position="94"/>
    </location>
</feature>
<dbReference type="InterPro" id="IPR037673">
    <property type="entry name" value="MSC/AndL"/>
</dbReference>
<dbReference type="GO" id="GO:0008381">
    <property type="term" value="F:mechanosensitive monoatomic ion channel activity"/>
    <property type="evidence" value="ECO:0007669"/>
    <property type="project" value="UniProtKB-UniRule"/>
</dbReference>
<name>A0A9X1QQ65_9CORY</name>
<evidence type="ECO:0000256" key="3">
    <source>
        <dbReference type="ARBA" id="ARBA00022475"/>
    </source>
</evidence>